<evidence type="ECO:0000256" key="1">
    <source>
        <dbReference type="SAM" id="SignalP"/>
    </source>
</evidence>
<dbReference type="EMBL" id="QKRW01000014">
    <property type="protein sequence ID" value="RAL64383.1"/>
    <property type="molecule type" value="Genomic_DNA"/>
</dbReference>
<evidence type="ECO:0000313" key="3">
    <source>
        <dbReference type="Proteomes" id="UP000249056"/>
    </source>
</evidence>
<accession>A0A395IYA1</accession>
<sequence>MLIAFLVLFHTRLRQIASDACQNALGSAEFYEHTKTESWNTTIINSILKSLISESTPPTAVLPPLNTQLIAPSSNILFLPPRSTNLKPYLPLLQLRRRRKMMRK</sequence>
<dbReference type="Pfam" id="PF03645">
    <property type="entry name" value="Tctex-1"/>
    <property type="match status" value="1"/>
</dbReference>
<reference evidence="2 3" key="1">
    <citation type="submission" date="2018-06" db="EMBL/GenBank/DDBJ databases">
        <title>Genome Sequence of the Brown Rot Fungal Pathogen Monilinia fructigena.</title>
        <authorList>
            <person name="Landi L."/>
            <person name="De Miccolis Angelini R.M."/>
            <person name="Pollastro S."/>
            <person name="Abate D."/>
            <person name="Faretra F."/>
            <person name="Romanazzi G."/>
        </authorList>
    </citation>
    <scope>NUCLEOTIDE SEQUENCE [LARGE SCALE GENOMIC DNA]</scope>
    <source>
        <strain evidence="2 3">Mfrg269</strain>
    </source>
</reference>
<keyword evidence="1" id="KW-0732">Signal</keyword>
<feature type="signal peptide" evidence="1">
    <location>
        <begin position="1"/>
        <end position="18"/>
    </location>
</feature>
<name>A0A395IYA1_9HELO</name>
<evidence type="ECO:0000313" key="2">
    <source>
        <dbReference type="EMBL" id="RAL64383.1"/>
    </source>
</evidence>
<protein>
    <submittedName>
        <fullName evidence="2">Uncharacterized protein</fullName>
    </submittedName>
</protein>
<dbReference type="InterPro" id="IPR038586">
    <property type="entry name" value="Tctex-1-like_sf"/>
</dbReference>
<comment type="caution">
    <text evidence="2">The sequence shown here is derived from an EMBL/GenBank/DDBJ whole genome shotgun (WGS) entry which is preliminary data.</text>
</comment>
<gene>
    <name evidence="2" type="ORF">DID88_001859</name>
</gene>
<feature type="chain" id="PRO_5017222406" evidence="1">
    <location>
        <begin position="19"/>
        <end position="104"/>
    </location>
</feature>
<dbReference type="InterPro" id="IPR005334">
    <property type="entry name" value="Tctex-1-like"/>
</dbReference>
<organism evidence="2 3">
    <name type="scientific">Monilinia fructigena</name>
    <dbReference type="NCBI Taxonomy" id="38457"/>
    <lineage>
        <taxon>Eukaryota</taxon>
        <taxon>Fungi</taxon>
        <taxon>Dikarya</taxon>
        <taxon>Ascomycota</taxon>
        <taxon>Pezizomycotina</taxon>
        <taxon>Leotiomycetes</taxon>
        <taxon>Helotiales</taxon>
        <taxon>Sclerotiniaceae</taxon>
        <taxon>Monilinia</taxon>
    </lineage>
</organism>
<dbReference type="Proteomes" id="UP000249056">
    <property type="component" value="Unassembled WGS sequence"/>
</dbReference>
<dbReference type="Gene3D" id="3.30.1140.40">
    <property type="entry name" value="Tctex-1"/>
    <property type="match status" value="1"/>
</dbReference>
<dbReference type="AlphaFoldDB" id="A0A395IYA1"/>
<dbReference type="OrthoDB" id="10059120at2759"/>
<keyword evidence="3" id="KW-1185">Reference proteome</keyword>
<proteinExistence type="predicted"/>